<protein>
    <recommendedName>
        <fullName evidence="6">Lipoyl-binding domain-containing protein</fullName>
    </recommendedName>
</protein>
<sequence length="213" mass="22413">LAVEIITVPDLGEASEVEVIELLVSVGQSVAENDSLLVLESDKAAMEIPAPLAGIVESIAVNLGDQVITGNEILTLKVNEPASDESSIVQRDVEEGSSEEEEVEAEVSKKDESASEKTSSSVIEVPDLGTEEEVDVIELHIAIGDSIAKDDALITLESDKAAMEVPAPIAGQVEELLLALGDKVKTGSPILRLLSSHTELNVEVQKAAEPLKS</sequence>
<accession>A0A381PS27</accession>
<feature type="domain" description="Lipoyl-binding" evidence="6">
    <location>
        <begin position="120"/>
        <end position="194"/>
    </location>
</feature>
<feature type="domain" description="Lipoyl-binding" evidence="6">
    <location>
        <begin position="3"/>
        <end position="77"/>
    </location>
</feature>
<dbReference type="SUPFAM" id="SSF51230">
    <property type="entry name" value="Single hybrid motif"/>
    <property type="match status" value="2"/>
</dbReference>
<dbReference type="GO" id="GO:0006086">
    <property type="term" value="P:pyruvate decarboxylation to acetyl-CoA"/>
    <property type="evidence" value="ECO:0007669"/>
    <property type="project" value="TreeGrafter"/>
</dbReference>
<reference evidence="7" key="1">
    <citation type="submission" date="2018-05" db="EMBL/GenBank/DDBJ databases">
        <authorList>
            <person name="Lanie J.A."/>
            <person name="Ng W.-L."/>
            <person name="Kazmierczak K.M."/>
            <person name="Andrzejewski T.M."/>
            <person name="Davidsen T.M."/>
            <person name="Wayne K.J."/>
            <person name="Tettelin H."/>
            <person name="Glass J.I."/>
            <person name="Rusch D."/>
            <person name="Podicherti R."/>
            <person name="Tsui H.-C.T."/>
            <person name="Winkler M.E."/>
        </authorList>
    </citation>
    <scope>NUCLEOTIDE SEQUENCE</scope>
</reference>
<evidence type="ECO:0000256" key="2">
    <source>
        <dbReference type="ARBA" id="ARBA00022679"/>
    </source>
</evidence>
<gene>
    <name evidence="7" type="ORF">METZ01_LOCUS22298</name>
</gene>
<dbReference type="EMBL" id="UINC01001061">
    <property type="protein sequence ID" value="SUZ69444.1"/>
    <property type="molecule type" value="Genomic_DNA"/>
</dbReference>
<dbReference type="PANTHER" id="PTHR43178">
    <property type="entry name" value="DIHYDROLIPOAMIDE ACETYLTRANSFERASE COMPONENT OF PYRUVATE DEHYDROGENASE COMPLEX"/>
    <property type="match status" value="1"/>
</dbReference>
<feature type="non-terminal residue" evidence="7">
    <location>
        <position position="213"/>
    </location>
</feature>
<comment type="cofactor">
    <cofactor evidence="1">
        <name>(R)-lipoate</name>
        <dbReference type="ChEBI" id="CHEBI:83088"/>
    </cofactor>
</comment>
<proteinExistence type="predicted"/>
<keyword evidence="3" id="KW-0450">Lipoyl</keyword>
<evidence type="ECO:0000256" key="3">
    <source>
        <dbReference type="ARBA" id="ARBA00022823"/>
    </source>
</evidence>
<keyword evidence="2" id="KW-0808">Transferase</keyword>
<dbReference type="PANTHER" id="PTHR43178:SF2">
    <property type="entry name" value="DIHYDROLIPOYLLYSINE-RESIDUE ACETYLTRANSFERASE COMPONENT OF PYRUVATE DEHYDROGENASE COMPLEX"/>
    <property type="match status" value="1"/>
</dbReference>
<evidence type="ECO:0000256" key="4">
    <source>
        <dbReference type="ARBA" id="ARBA00023315"/>
    </source>
</evidence>
<feature type="compositionally biased region" description="Acidic residues" evidence="5">
    <location>
        <begin position="95"/>
        <end position="105"/>
    </location>
</feature>
<dbReference type="InterPro" id="IPR011053">
    <property type="entry name" value="Single_hybrid_motif"/>
</dbReference>
<dbReference type="GO" id="GO:0005737">
    <property type="term" value="C:cytoplasm"/>
    <property type="evidence" value="ECO:0007669"/>
    <property type="project" value="TreeGrafter"/>
</dbReference>
<feature type="compositionally biased region" description="Basic and acidic residues" evidence="5">
    <location>
        <begin position="106"/>
        <end position="115"/>
    </location>
</feature>
<name>A0A381PS27_9ZZZZ</name>
<dbReference type="AlphaFoldDB" id="A0A381PS27"/>
<evidence type="ECO:0000313" key="7">
    <source>
        <dbReference type="EMBL" id="SUZ69444.1"/>
    </source>
</evidence>
<feature type="region of interest" description="Disordered" evidence="5">
    <location>
        <begin position="84"/>
        <end position="123"/>
    </location>
</feature>
<dbReference type="GO" id="GO:0016407">
    <property type="term" value="F:acetyltransferase activity"/>
    <property type="evidence" value="ECO:0007669"/>
    <property type="project" value="TreeGrafter"/>
</dbReference>
<dbReference type="InterPro" id="IPR050743">
    <property type="entry name" value="2-oxoacid_DH_E2_comp"/>
</dbReference>
<evidence type="ECO:0000259" key="6">
    <source>
        <dbReference type="PROSITE" id="PS50968"/>
    </source>
</evidence>
<evidence type="ECO:0000256" key="5">
    <source>
        <dbReference type="SAM" id="MobiDB-lite"/>
    </source>
</evidence>
<feature type="non-terminal residue" evidence="7">
    <location>
        <position position="1"/>
    </location>
</feature>
<dbReference type="PROSITE" id="PS50968">
    <property type="entry name" value="BIOTINYL_LIPOYL"/>
    <property type="match status" value="2"/>
</dbReference>
<dbReference type="PROSITE" id="PS00189">
    <property type="entry name" value="LIPOYL"/>
    <property type="match status" value="2"/>
</dbReference>
<dbReference type="Pfam" id="PF00364">
    <property type="entry name" value="Biotin_lipoyl"/>
    <property type="match status" value="2"/>
</dbReference>
<evidence type="ECO:0000256" key="1">
    <source>
        <dbReference type="ARBA" id="ARBA00001938"/>
    </source>
</evidence>
<dbReference type="InterPro" id="IPR000089">
    <property type="entry name" value="Biotin_lipoyl"/>
</dbReference>
<dbReference type="InterPro" id="IPR003016">
    <property type="entry name" value="2-oxoA_DH_lipoyl-BS"/>
</dbReference>
<dbReference type="Gene3D" id="2.40.50.100">
    <property type="match status" value="2"/>
</dbReference>
<keyword evidence="4" id="KW-0012">Acyltransferase</keyword>
<dbReference type="CDD" id="cd06849">
    <property type="entry name" value="lipoyl_domain"/>
    <property type="match status" value="2"/>
</dbReference>
<organism evidence="7">
    <name type="scientific">marine metagenome</name>
    <dbReference type="NCBI Taxonomy" id="408172"/>
    <lineage>
        <taxon>unclassified sequences</taxon>
        <taxon>metagenomes</taxon>
        <taxon>ecological metagenomes</taxon>
    </lineage>
</organism>
<dbReference type="GO" id="GO:0031405">
    <property type="term" value="F:lipoic acid binding"/>
    <property type="evidence" value="ECO:0007669"/>
    <property type="project" value="TreeGrafter"/>
</dbReference>